<dbReference type="SUPFAM" id="SSF102400">
    <property type="entry name" value="DNA polymerase III chi subunit"/>
    <property type="match status" value="1"/>
</dbReference>
<keyword evidence="2" id="KW-1185">Reference proteome</keyword>
<name>A0ABW9UTV4_9SPHN</name>
<dbReference type="PANTHER" id="PTHR38767:SF1">
    <property type="entry name" value="DNA POLYMERASE III SUBUNIT CHI"/>
    <property type="match status" value="1"/>
</dbReference>
<dbReference type="EMBL" id="WTYO01000001">
    <property type="protein sequence ID" value="MXO67347.1"/>
    <property type="molecule type" value="Genomic_DNA"/>
</dbReference>
<reference evidence="1 2" key="1">
    <citation type="submission" date="2019-12" db="EMBL/GenBank/DDBJ databases">
        <title>Genomic-based taxomic classification of the family Erythrobacteraceae.</title>
        <authorList>
            <person name="Xu L."/>
        </authorList>
    </citation>
    <scope>NUCLEOTIDE SEQUENCE [LARGE SCALE GENOMIC DNA]</scope>
    <source>
        <strain evidence="1 2">H32</strain>
    </source>
</reference>
<dbReference type="InterPro" id="IPR036768">
    <property type="entry name" value="PolIII_chi_sf"/>
</dbReference>
<dbReference type="PANTHER" id="PTHR38767">
    <property type="entry name" value="DNA POLYMERASE III SUBUNIT CHI"/>
    <property type="match status" value="1"/>
</dbReference>
<evidence type="ECO:0000313" key="2">
    <source>
        <dbReference type="Proteomes" id="UP000444401"/>
    </source>
</evidence>
<proteinExistence type="predicted"/>
<organism evidence="1 2">
    <name type="scientific">Pelagerythrobacter marinus</name>
    <dbReference type="NCBI Taxonomy" id="538382"/>
    <lineage>
        <taxon>Bacteria</taxon>
        <taxon>Pseudomonadati</taxon>
        <taxon>Pseudomonadota</taxon>
        <taxon>Alphaproteobacteria</taxon>
        <taxon>Sphingomonadales</taxon>
        <taxon>Erythrobacteraceae</taxon>
        <taxon>Pelagerythrobacter</taxon>
    </lineage>
</organism>
<dbReference type="RefSeq" id="WP_160732018.1">
    <property type="nucleotide sequence ID" value="NZ_CP139719.1"/>
</dbReference>
<sequence>MALRVGFYLAPGQPVERVLPLIARAAMRQGQRLLIVAEDADLLGRVGGALWEHAPDDFLANGRADQPHAAHQPVLLSQACRADNGARVAALADGVWRAEAEDFDRVLLFFDEAGRAAAREVWRRFDDRDDVTREFHELEAGKWVRRR</sequence>
<gene>
    <name evidence="1" type="ORF">GRI72_00660</name>
</gene>
<comment type="caution">
    <text evidence="1">The sequence shown here is derived from an EMBL/GenBank/DDBJ whole genome shotgun (WGS) entry which is preliminary data.</text>
</comment>
<dbReference type="Proteomes" id="UP000444401">
    <property type="component" value="Unassembled WGS sequence"/>
</dbReference>
<evidence type="ECO:0000313" key="1">
    <source>
        <dbReference type="EMBL" id="MXO67347.1"/>
    </source>
</evidence>
<protein>
    <submittedName>
        <fullName evidence="1">DNA polymerase III subunit chi</fullName>
    </submittedName>
</protein>
<dbReference type="Pfam" id="PF04364">
    <property type="entry name" value="DNA_pol3_chi"/>
    <property type="match status" value="1"/>
</dbReference>
<accession>A0ABW9UTV4</accession>
<dbReference type="InterPro" id="IPR007459">
    <property type="entry name" value="DNA_pol3_chi"/>
</dbReference>
<dbReference type="Gene3D" id="3.40.50.10110">
    <property type="entry name" value="DNA polymerase III subunit chi"/>
    <property type="match status" value="1"/>
</dbReference>